<dbReference type="InterPro" id="IPR002347">
    <property type="entry name" value="SDR_fam"/>
</dbReference>
<protein>
    <recommendedName>
        <fullName evidence="6">15-hydroxyprostaglandin dehydrogenase</fullName>
    </recommendedName>
</protein>
<dbReference type="PANTHER" id="PTHR44229">
    <property type="entry name" value="15-HYDROXYPROSTAGLANDIN DEHYDROGENASE [NAD(+)]"/>
    <property type="match status" value="1"/>
</dbReference>
<dbReference type="PRINTS" id="PR00081">
    <property type="entry name" value="GDHRDH"/>
</dbReference>
<dbReference type="EMBL" id="JAKLMC020000008">
    <property type="protein sequence ID" value="KAK5954686.1"/>
    <property type="molecule type" value="Genomic_DNA"/>
</dbReference>
<dbReference type="SUPFAM" id="SSF51735">
    <property type="entry name" value="NAD(P)-binding Rossmann-fold domains"/>
    <property type="match status" value="1"/>
</dbReference>
<sequence length="291" mass="31746">MATNGHTEPSQAPVAYITGGASGMGLSVVEDLVRKGWNVTIADMNEEAGQKIAERLGQQVVFIKIDVTDYDQQAKAFVETWSKWHRLDFVFANAVMPSFNLGIGDRIDFYAPAEERDDGAPAKPNTLVIDICLLGVVYSAYLALHYFRKNESKAGKFVSTSSMCGLYPGEGIPLYTAAKHGVVGITRALSKKLAMRKEPITVNCLCPGLVDTGLTPVLMAVAPPEYVTPHSTIVKAVTSFLDDDSKNGLAAECSGENIHYRVQQEFGDDKAAWIMGSHFEELFRQKYGKTA</sequence>
<evidence type="ECO:0000256" key="1">
    <source>
        <dbReference type="ARBA" id="ARBA00006484"/>
    </source>
</evidence>
<dbReference type="GO" id="GO:0016616">
    <property type="term" value="F:oxidoreductase activity, acting on the CH-OH group of donors, NAD or NADP as acceptor"/>
    <property type="evidence" value="ECO:0007669"/>
    <property type="project" value="TreeGrafter"/>
</dbReference>
<evidence type="ECO:0000256" key="2">
    <source>
        <dbReference type="ARBA" id="ARBA00022857"/>
    </source>
</evidence>
<evidence type="ECO:0000313" key="4">
    <source>
        <dbReference type="EMBL" id="KAK5954686.1"/>
    </source>
</evidence>
<dbReference type="Gene3D" id="3.40.50.720">
    <property type="entry name" value="NAD(P)-binding Rossmann-like Domain"/>
    <property type="match status" value="1"/>
</dbReference>
<proteinExistence type="inferred from homology"/>
<gene>
    <name evidence="4" type="ORF">OHC33_004410</name>
</gene>
<comment type="caution">
    <text evidence="4">The sequence shown here is derived from an EMBL/GenBank/DDBJ whole genome shotgun (WGS) entry which is preliminary data.</text>
</comment>
<keyword evidence="5" id="KW-1185">Reference proteome</keyword>
<dbReference type="PROSITE" id="PS00061">
    <property type="entry name" value="ADH_SHORT"/>
    <property type="match status" value="1"/>
</dbReference>
<keyword evidence="3" id="KW-0560">Oxidoreductase</keyword>
<dbReference type="GO" id="GO:0005737">
    <property type="term" value="C:cytoplasm"/>
    <property type="evidence" value="ECO:0007669"/>
    <property type="project" value="TreeGrafter"/>
</dbReference>
<dbReference type="Proteomes" id="UP001316803">
    <property type="component" value="Unassembled WGS sequence"/>
</dbReference>
<accession>A0AAN8FAN6</accession>
<name>A0AAN8FAN6_9EURO</name>
<evidence type="ECO:0000256" key="3">
    <source>
        <dbReference type="ARBA" id="ARBA00023002"/>
    </source>
</evidence>
<dbReference type="AlphaFoldDB" id="A0AAN8FAN6"/>
<comment type="similarity">
    <text evidence="1">Belongs to the short-chain dehydrogenases/reductases (SDR) family.</text>
</comment>
<evidence type="ECO:0000313" key="5">
    <source>
        <dbReference type="Proteomes" id="UP001316803"/>
    </source>
</evidence>
<keyword evidence="2" id="KW-0521">NADP</keyword>
<reference evidence="4 5" key="1">
    <citation type="submission" date="2022-12" db="EMBL/GenBank/DDBJ databases">
        <title>Genomic features and morphological characterization of a novel Knufia sp. strain isolated from spacecraft assembly facility.</title>
        <authorList>
            <person name="Teixeira M."/>
            <person name="Chander A.M."/>
            <person name="Stajich J.E."/>
            <person name="Venkateswaran K."/>
        </authorList>
    </citation>
    <scope>NUCLEOTIDE SEQUENCE [LARGE SCALE GENOMIC DNA]</scope>
    <source>
        <strain evidence="4 5">FJI-L2-BK-P2</strain>
    </source>
</reference>
<organism evidence="4 5">
    <name type="scientific">Knufia fluminis</name>
    <dbReference type="NCBI Taxonomy" id="191047"/>
    <lineage>
        <taxon>Eukaryota</taxon>
        <taxon>Fungi</taxon>
        <taxon>Dikarya</taxon>
        <taxon>Ascomycota</taxon>
        <taxon>Pezizomycotina</taxon>
        <taxon>Eurotiomycetes</taxon>
        <taxon>Chaetothyriomycetidae</taxon>
        <taxon>Chaetothyriales</taxon>
        <taxon>Trichomeriaceae</taxon>
        <taxon>Knufia</taxon>
    </lineage>
</organism>
<evidence type="ECO:0008006" key="6">
    <source>
        <dbReference type="Google" id="ProtNLM"/>
    </source>
</evidence>
<dbReference type="InterPro" id="IPR036291">
    <property type="entry name" value="NAD(P)-bd_dom_sf"/>
</dbReference>
<dbReference type="PANTHER" id="PTHR44229:SF4">
    <property type="entry name" value="15-HYDROXYPROSTAGLANDIN DEHYDROGENASE [NAD(+)]"/>
    <property type="match status" value="1"/>
</dbReference>
<dbReference type="Pfam" id="PF00106">
    <property type="entry name" value="adh_short"/>
    <property type="match status" value="1"/>
</dbReference>
<dbReference type="InterPro" id="IPR020904">
    <property type="entry name" value="Sc_DH/Rdtase_CS"/>
</dbReference>